<comment type="caution">
    <text evidence="1">The sequence shown here is derived from an EMBL/GenBank/DDBJ whole genome shotgun (WGS) entry which is preliminary data.</text>
</comment>
<name>A0A9X1RTE3_9BURK</name>
<proteinExistence type="predicted"/>
<protein>
    <submittedName>
        <fullName evidence="1">DUF6447 family protein</fullName>
    </submittedName>
</protein>
<evidence type="ECO:0000313" key="1">
    <source>
        <dbReference type="EMBL" id="MCG5074523.1"/>
    </source>
</evidence>
<dbReference type="AlphaFoldDB" id="A0A9X1RTE3"/>
<gene>
    <name evidence="1" type="ORF">L5014_14300</name>
</gene>
<accession>A0A9X1RTE3</accession>
<dbReference type="RefSeq" id="WP_238464391.1">
    <property type="nucleotide sequence ID" value="NZ_JAKLJA010000009.1"/>
</dbReference>
<reference evidence="1" key="1">
    <citation type="submission" date="2022-01" db="EMBL/GenBank/DDBJ databases">
        <title>Genome sequence and assembly of Parabukholderia sp. RG36.</title>
        <authorList>
            <person name="Chhetri G."/>
        </authorList>
    </citation>
    <scope>NUCLEOTIDE SEQUENCE</scope>
    <source>
        <strain evidence="1">RG36</strain>
    </source>
</reference>
<sequence length="39" mass="4329">MPVTDAEIQRLQAQLDIATTARVTYAQVLKVELPHAISH</sequence>
<organism evidence="1 2">
    <name type="scientific">Paraburkholderia tagetis</name>
    <dbReference type="NCBI Taxonomy" id="2913261"/>
    <lineage>
        <taxon>Bacteria</taxon>
        <taxon>Pseudomonadati</taxon>
        <taxon>Pseudomonadota</taxon>
        <taxon>Betaproteobacteria</taxon>
        <taxon>Burkholderiales</taxon>
        <taxon>Burkholderiaceae</taxon>
        <taxon>Paraburkholderia</taxon>
    </lineage>
</organism>
<evidence type="ECO:0000313" key="2">
    <source>
        <dbReference type="Proteomes" id="UP001139308"/>
    </source>
</evidence>
<dbReference type="Proteomes" id="UP001139308">
    <property type="component" value="Unassembled WGS sequence"/>
</dbReference>
<keyword evidence="2" id="KW-1185">Reference proteome</keyword>
<dbReference type="EMBL" id="JAKLJA010000009">
    <property type="protein sequence ID" value="MCG5074523.1"/>
    <property type="molecule type" value="Genomic_DNA"/>
</dbReference>